<proteinExistence type="predicted"/>
<dbReference type="HOGENOM" id="CLU_001748_0_0_10"/>
<dbReference type="CDD" id="cd18809">
    <property type="entry name" value="SF1_C_RecD"/>
    <property type="match status" value="1"/>
</dbReference>
<dbReference type="GO" id="GO:0017116">
    <property type="term" value="F:single-stranded DNA helicase activity"/>
    <property type="evidence" value="ECO:0007669"/>
    <property type="project" value="TreeGrafter"/>
</dbReference>
<feature type="region of interest" description="Disordered" evidence="3">
    <location>
        <begin position="270"/>
        <end position="291"/>
    </location>
</feature>
<protein>
    <submittedName>
        <fullName evidence="5">Conjugative relaxase domain protein</fullName>
    </submittedName>
</protein>
<dbReference type="SUPFAM" id="SSF52540">
    <property type="entry name" value="P-loop containing nucleoside triphosphate hydrolases"/>
    <property type="match status" value="2"/>
</dbReference>
<dbReference type="PANTHER" id="PTHR43788">
    <property type="entry name" value="DNA2/NAM7 HELICASE FAMILY MEMBER"/>
    <property type="match status" value="1"/>
</dbReference>
<dbReference type="NCBIfam" id="NF041492">
    <property type="entry name" value="MobF"/>
    <property type="match status" value="1"/>
</dbReference>
<name>H1Y3J7_9SPHI</name>
<dbReference type="GO" id="GO:0006310">
    <property type="term" value="P:DNA recombination"/>
    <property type="evidence" value="ECO:0007669"/>
    <property type="project" value="TreeGrafter"/>
</dbReference>
<evidence type="ECO:0000313" key="6">
    <source>
        <dbReference type="Proteomes" id="UP000002774"/>
    </source>
</evidence>
<dbReference type="Pfam" id="PF08751">
    <property type="entry name" value="TrwC"/>
    <property type="match status" value="1"/>
</dbReference>
<keyword evidence="1" id="KW-0547">Nucleotide-binding</keyword>
<reference evidence="5" key="1">
    <citation type="submission" date="2011-09" db="EMBL/GenBank/DDBJ databases">
        <title>The permanent draft genome of Mucilaginibacter paludis DSM 18603.</title>
        <authorList>
            <consortium name="US DOE Joint Genome Institute (JGI-PGF)"/>
            <person name="Lucas S."/>
            <person name="Han J."/>
            <person name="Lapidus A."/>
            <person name="Bruce D."/>
            <person name="Goodwin L."/>
            <person name="Pitluck S."/>
            <person name="Peters L."/>
            <person name="Kyrpides N."/>
            <person name="Mavromatis K."/>
            <person name="Ivanova N."/>
            <person name="Mikhailova N."/>
            <person name="Held B."/>
            <person name="Detter J.C."/>
            <person name="Tapia R."/>
            <person name="Han C."/>
            <person name="Land M."/>
            <person name="Hauser L."/>
            <person name="Markowitz V."/>
            <person name="Cheng J.-F."/>
            <person name="Hugenholtz P."/>
            <person name="Woyke T."/>
            <person name="Wu D."/>
            <person name="Tindall B."/>
            <person name="Brambilla E."/>
            <person name="Klenk H.-P."/>
            <person name="Eisen J.A."/>
        </authorList>
    </citation>
    <scope>NUCLEOTIDE SEQUENCE [LARGE SCALE GENOMIC DNA]</scope>
    <source>
        <strain evidence="5">DSM 18603</strain>
    </source>
</reference>
<dbReference type="SUPFAM" id="SSF55464">
    <property type="entry name" value="Origin of replication-binding domain, RBD-like"/>
    <property type="match status" value="1"/>
</dbReference>
<sequence length="923" mass="102456">MLRITMNKSASGAKKYYCEQYYKEGHSAAFSYYGEGRELIGRWGGKAAENLGLTGSIDKKAFAQLCDNINPLTRKTLTGRNDTDRTVGYDFTFNASKSVSLAYAFADESDKRIILSAFQSAVRDTMTDIESGMQARVRAKGKNENRVTGNLAYGEFTHFTTRPIDGVPDPHLHSHCFVFNATFDGEDQKWKAGQFQQAKQDAPYYEAIFHAKLAQQLQQAGYQVARTKNGFELTGIDKRTLEKFSRRTQEIEDYSREHGITDDTQKAKIGAKTREAKRTPLSTEQQESAWHSRLTADEQTALLRLKQQPAPTKDEEAAKRAVQFALDHRLERKSVASDKEILAMAIKSAIGESSPEQVRQAFRQESNVLSVTEKLRTFITTKEALKEEKQLIQHCIAARNKFRPIHEHYAPQNPLLNHQQKAAVKHALSSTDGIVLITGKAGTGKTTLMKEVQLGIIESGKQIFSFAPSSEASRGVQRSEGFANADTVARLVQQTSLHPQFKNQVIWIDEAGMLSNKDMNRVLAIAQAQSARVILSGDTKQHTSVERGDAMRIIQQEAGIKPVTVSKIQRQKNMAYKEAVQHLSEGKVEQGFKKLDRMGSIQEIADSTQRVNAVANEYCTATYGGNGPAKEVLVIAPTHAEGEIVTDKIREKLKENHLIGQEDRTFEILKNRQLTEAEKQQPESYRLGDVVIFHQHSKGVKAGEKLKVSQADEAGVQAVDAAGADYHLALAESKKFSVFEPRPLAITEGDKLRITANGKSNEGKHLFNGSVFQVEGFDPEGQIQLSNGSTIAPDFGHFNLGYVSTSHASQGKTADQVIISQSSATFKASSLEQFYVSVSRGREAVSIYTDDKAHLLDAVSQSAERLSATELMTKRQEQVQAMNRLAYPGTENTSHHYDYLTPQIATHGLQTAARTEQNPSHQR</sequence>
<dbReference type="GO" id="GO:0005524">
    <property type="term" value="F:ATP binding"/>
    <property type="evidence" value="ECO:0007669"/>
    <property type="project" value="UniProtKB-KW"/>
</dbReference>
<dbReference type="OrthoDB" id="1826980at2"/>
<dbReference type="GO" id="GO:0009338">
    <property type="term" value="C:exodeoxyribonuclease V complex"/>
    <property type="evidence" value="ECO:0007669"/>
    <property type="project" value="TreeGrafter"/>
</dbReference>
<evidence type="ECO:0000256" key="3">
    <source>
        <dbReference type="SAM" id="MobiDB-lite"/>
    </source>
</evidence>
<dbReference type="PANTHER" id="PTHR43788:SF6">
    <property type="entry name" value="DNA HELICASE B"/>
    <property type="match status" value="1"/>
</dbReference>
<dbReference type="InterPro" id="IPR014862">
    <property type="entry name" value="TrwC"/>
</dbReference>
<dbReference type="SMART" id="SM00382">
    <property type="entry name" value="AAA"/>
    <property type="match status" value="1"/>
</dbReference>
<evidence type="ECO:0000256" key="2">
    <source>
        <dbReference type="ARBA" id="ARBA00022840"/>
    </source>
</evidence>
<dbReference type="EMBL" id="CM001403">
    <property type="protein sequence ID" value="EHQ29765.1"/>
    <property type="molecule type" value="Genomic_DNA"/>
</dbReference>
<gene>
    <name evidence="5" type="ORF">Mucpa_5696</name>
</gene>
<dbReference type="RefSeq" id="WP_008511134.1">
    <property type="nucleotide sequence ID" value="NZ_CM001403.1"/>
</dbReference>
<keyword evidence="2" id="KW-0067">ATP-binding</keyword>
<keyword evidence="6" id="KW-1185">Reference proteome</keyword>
<feature type="domain" description="AAA+ ATPase" evidence="4">
    <location>
        <begin position="431"/>
        <end position="547"/>
    </location>
</feature>
<dbReference type="Pfam" id="PF13604">
    <property type="entry name" value="AAA_30"/>
    <property type="match status" value="1"/>
</dbReference>
<dbReference type="NCBIfam" id="TIGR02686">
    <property type="entry name" value="relax_trwC"/>
    <property type="match status" value="1"/>
</dbReference>
<evidence type="ECO:0000259" key="4">
    <source>
        <dbReference type="SMART" id="SM00382"/>
    </source>
</evidence>
<feature type="compositionally biased region" description="Polar residues" evidence="3">
    <location>
        <begin position="280"/>
        <end position="289"/>
    </location>
</feature>
<dbReference type="InterPro" id="IPR050534">
    <property type="entry name" value="Coronavir_polyprotein_1ab"/>
</dbReference>
<organism evidence="5 6">
    <name type="scientific">Mucilaginibacter paludis DSM 18603</name>
    <dbReference type="NCBI Taxonomy" id="714943"/>
    <lineage>
        <taxon>Bacteria</taxon>
        <taxon>Pseudomonadati</taxon>
        <taxon>Bacteroidota</taxon>
        <taxon>Sphingobacteriia</taxon>
        <taxon>Sphingobacteriales</taxon>
        <taxon>Sphingobacteriaceae</taxon>
        <taxon>Mucilaginibacter</taxon>
    </lineage>
</organism>
<evidence type="ECO:0000313" key="5">
    <source>
        <dbReference type="EMBL" id="EHQ29765.1"/>
    </source>
</evidence>
<dbReference type="STRING" id="714943.Mucpa_5696"/>
<evidence type="ECO:0000256" key="1">
    <source>
        <dbReference type="ARBA" id="ARBA00022741"/>
    </source>
</evidence>
<dbReference type="InterPro" id="IPR003593">
    <property type="entry name" value="AAA+_ATPase"/>
</dbReference>
<dbReference type="InterPro" id="IPR014059">
    <property type="entry name" value="TraI/TrwC_relax"/>
</dbReference>
<dbReference type="InterPro" id="IPR027417">
    <property type="entry name" value="P-loop_NTPase"/>
</dbReference>
<dbReference type="AlphaFoldDB" id="H1Y3J7"/>
<dbReference type="eggNOG" id="COG0507">
    <property type="taxonomic scope" value="Bacteria"/>
</dbReference>
<dbReference type="Gene3D" id="3.40.50.300">
    <property type="entry name" value="P-loop containing nucleotide triphosphate hydrolases"/>
    <property type="match status" value="2"/>
</dbReference>
<accession>H1Y3J7</accession>
<dbReference type="Proteomes" id="UP000002774">
    <property type="component" value="Chromosome"/>
</dbReference>